<sequence length="138" mass="15484">MAMQSPSSPVWCLPGDDMPMVEPTATRAALASWIAAPDALVEGRWLVAVVVTRRRVYDGALGRRVTRDWRIGHFLIWRDGQAAPTLDRQIYREVLQEARAYGVDQSVVHGRLCTIGGTRMSFEQFGVRSRTQREGLAE</sequence>
<dbReference type="AlphaFoldDB" id="A0A6N1AU09"/>
<accession>A0A6N1AU09</accession>
<keyword evidence="1" id="KW-0614">Plasmid</keyword>
<name>A0A6N1AU09_9PROT</name>
<reference evidence="1 2" key="1">
    <citation type="submission" date="2020-06" db="EMBL/GenBank/DDBJ databases">
        <title>Complete genome of Azosprillum oryzae KACC14407.</title>
        <authorList>
            <person name="Kim M."/>
            <person name="Park Y.-J."/>
            <person name="Shin J.-H."/>
        </authorList>
    </citation>
    <scope>NUCLEOTIDE SEQUENCE [LARGE SCALE GENOMIC DNA]</scope>
    <source>
        <strain evidence="1 2">KACC 14407</strain>
        <plasmid evidence="1 2">unnamed7</plasmid>
    </source>
</reference>
<dbReference type="Proteomes" id="UP000509702">
    <property type="component" value="Plasmid unnamed7"/>
</dbReference>
<evidence type="ECO:0000313" key="2">
    <source>
        <dbReference type="Proteomes" id="UP000509702"/>
    </source>
</evidence>
<dbReference type="EMBL" id="CP054622">
    <property type="protein sequence ID" value="QKS54763.1"/>
    <property type="molecule type" value="Genomic_DNA"/>
</dbReference>
<dbReference type="KEGG" id="aoz:HUE56_30150"/>
<keyword evidence="2" id="KW-1185">Reference proteome</keyword>
<evidence type="ECO:0000313" key="1">
    <source>
        <dbReference type="EMBL" id="QKS54763.1"/>
    </source>
</evidence>
<geneLocation type="plasmid" evidence="1 2">
    <name>unnamed7</name>
</geneLocation>
<protein>
    <submittedName>
        <fullName evidence="1">Uncharacterized protein</fullName>
    </submittedName>
</protein>
<gene>
    <name evidence="1" type="ORF">HUE56_30150</name>
</gene>
<organism evidence="1 2">
    <name type="scientific">Azospirillum oryzae</name>
    <dbReference type="NCBI Taxonomy" id="286727"/>
    <lineage>
        <taxon>Bacteria</taxon>
        <taxon>Pseudomonadati</taxon>
        <taxon>Pseudomonadota</taxon>
        <taxon>Alphaproteobacteria</taxon>
        <taxon>Rhodospirillales</taxon>
        <taxon>Azospirillaceae</taxon>
        <taxon>Azospirillum</taxon>
    </lineage>
</organism>
<proteinExistence type="predicted"/>
<dbReference type="RefSeq" id="WP_109154135.1">
    <property type="nucleotide sequence ID" value="NZ_BSOV01000001.1"/>
</dbReference>